<dbReference type="PROSITE" id="PS50089">
    <property type="entry name" value="ZF_RING_2"/>
    <property type="match status" value="1"/>
</dbReference>
<dbReference type="PROSITE" id="PS00518">
    <property type="entry name" value="ZF_RING_1"/>
    <property type="match status" value="1"/>
</dbReference>
<sequence length="476" mass="52844">MGADAVSSRLSNRGNSKSMDPSALDSSGLLQTLQGHVDDIRSLIQCGICVRPLYEPYTLACGHTFCYGCLTSWFSSGRSSKTCPDCRALVKALPAPAYLVRAIVQMFTSRAELLEKGETTAQHRENRQEEAERLEADKANTHPRTGGLFQGSFKERPPVNRPIYDVEDNVNRCPVCQWELEDTGCHRCGYGVDLETLTGSEDNSEMTDYIDDLEDGFGDVDDDLDWNDFYDGVPFEGLPLGLQQFHGGRSRIPHHHHHQHHHHTLLREAYASLIAPSISTATHDDSDDEDEDEDEDDDYGEMDSFIDDDEVDEDRSDSDRSTVVGDHDYTAHPFGDSEDEGSDVPMSQDAAELDDYYEDDSSEDEDPIRPPVTGNSRRTIHSGSAHPTSGSHLRRGSNLRGAGVDTNGNSRFSGEDTADRGTEPEGHQRTSRPSPVGSSVDNAISLEDDSDDDAPVRPTRRNRNRTTRRRNSSESY</sequence>
<dbReference type="SMART" id="SM00184">
    <property type="entry name" value="RING"/>
    <property type="match status" value="1"/>
</dbReference>
<dbReference type="GO" id="GO:0005634">
    <property type="term" value="C:nucleus"/>
    <property type="evidence" value="ECO:0007669"/>
    <property type="project" value="TreeGrafter"/>
</dbReference>
<dbReference type="PANTHER" id="PTHR15898">
    <property type="entry name" value="BIFUNCTIONAL APOPTOSIS REGULATOR"/>
    <property type="match status" value="1"/>
</dbReference>
<evidence type="ECO:0000313" key="8">
    <source>
        <dbReference type="Proteomes" id="UP000283841"/>
    </source>
</evidence>
<dbReference type="InterPro" id="IPR001841">
    <property type="entry name" value="Znf_RING"/>
</dbReference>
<dbReference type="VEuPathDB" id="FungiDB:C8Q69DRAFT_165770"/>
<dbReference type="EMBL" id="RCNU01000002">
    <property type="protein sequence ID" value="RWQ98290.1"/>
    <property type="molecule type" value="Genomic_DNA"/>
</dbReference>
<feature type="compositionally biased region" description="Basic and acidic residues" evidence="5">
    <location>
        <begin position="413"/>
        <end position="428"/>
    </location>
</feature>
<dbReference type="GO" id="GO:0061630">
    <property type="term" value="F:ubiquitin protein ligase activity"/>
    <property type="evidence" value="ECO:0007669"/>
    <property type="project" value="TreeGrafter"/>
</dbReference>
<dbReference type="CDD" id="cd16568">
    <property type="entry name" value="RING-HC_ScPSH1-like"/>
    <property type="match status" value="1"/>
</dbReference>
<feature type="compositionally biased region" description="Acidic residues" evidence="5">
    <location>
        <begin position="285"/>
        <end position="316"/>
    </location>
</feature>
<feature type="compositionally biased region" description="Basic and acidic residues" evidence="5">
    <location>
        <begin position="317"/>
        <end position="330"/>
    </location>
</feature>
<evidence type="ECO:0000256" key="5">
    <source>
        <dbReference type="SAM" id="MobiDB-lite"/>
    </source>
</evidence>
<keyword evidence="1" id="KW-0479">Metal-binding</keyword>
<dbReference type="Gene3D" id="3.30.40.10">
    <property type="entry name" value="Zinc/RING finger domain, C3HC4 (zinc finger)"/>
    <property type="match status" value="1"/>
</dbReference>
<dbReference type="RefSeq" id="XP_028487935.1">
    <property type="nucleotide sequence ID" value="XM_028625720.1"/>
</dbReference>
<organism evidence="7 8">
    <name type="scientific">Byssochlamys spectabilis</name>
    <name type="common">Paecilomyces variotii</name>
    <dbReference type="NCBI Taxonomy" id="264951"/>
    <lineage>
        <taxon>Eukaryota</taxon>
        <taxon>Fungi</taxon>
        <taxon>Dikarya</taxon>
        <taxon>Ascomycota</taxon>
        <taxon>Pezizomycotina</taxon>
        <taxon>Eurotiomycetes</taxon>
        <taxon>Eurotiomycetidae</taxon>
        <taxon>Eurotiales</taxon>
        <taxon>Thermoascaceae</taxon>
        <taxon>Paecilomyces</taxon>
    </lineage>
</organism>
<feature type="compositionally biased region" description="Polar residues" evidence="5">
    <location>
        <begin position="373"/>
        <end position="391"/>
    </location>
</feature>
<evidence type="ECO:0000256" key="3">
    <source>
        <dbReference type="ARBA" id="ARBA00022833"/>
    </source>
</evidence>
<dbReference type="Pfam" id="PF00097">
    <property type="entry name" value="zf-C3HC4"/>
    <property type="match status" value="1"/>
</dbReference>
<dbReference type="InterPro" id="IPR018957">
    <property type="entry name" value="Znf_C3HC4_RING-type"/>
</dbReference>
<evidence type="ECO:0000259" key="6">
    <source>
        <dbReference type="PROSITE" id="PS50089"/>
    </source>
</evidence>
<evidence type="ECO:0000256" key="1">
    <source>
        <dbReference type="ARBA" id="ARBA00022723"/>
    </source>
</evidence>
<dbReference type="InterPro" id="IPR013083">
    <property type="entry name" value="Znf_RING/FYVE/PHD"/>
</dbReference>
<keyword evidence="2 4" id="KW-0863">Zinc-finger</keyword>
<dbReference type="SUPFAM" id="SSF57850">
    <property type="entry name" value="RING/U-box"/>
    <property type="match status" value="1"/>
</dbReference>
<dbReference type="AlphaFoldDB" id="A0A443I2J7"/>
<proteinExistence type="predicted"/>
<comment type="caution">
    <text evidence="7">The sequence shown here is derived from an EMBL/GenBank/DDBJ whole genome shotgun (WGS) entry which is preliminary data.</text>
</comment>
<feature type="domain" description="RING-type" evidence="6">
    <location>
        <begin position="46"/>
        <end position="87"/>
    </location>
</feature>
<evidence type="ECO:0000256" key="4">
    <source>
        <dbReference type="PROSITE-ProRule" id="PRU00175"/>
    </source>
</evidence>
<keyword evidence="8" id="KW-1185">Reference proteome</keyword>
<dbReference type="Proteomes" id="UP000283841">
    <property type="component" value="Unassembled WGS sequence"/>
</dbReference>
<accession>A0A443I2J7</accession>
<feature type="compositionally biased region" description="Acidic residues" evidence="5">
    <location>
        <begin position="351"/>
        <end position="366"/>
    </location>
</feature>
<protein>
    <submittedName>
        <fullName evidence="7">RING finger domain protein</fullName>
    </submittedName>
</protein>
<dbReference type="InterPro" id="IPR017907">
    <property type="entry name" value="Znf_RING_CS"/>
</dbReference>
<dbReference type="PANTHER" id="PTHR15898:SF13">
    <property type="entry name" value="BIFUNCTIONAL APOPTOSIS REGULATOR"/>
    <property type="match status" value="1"/>
</dbReference>
<keyword evidence="3" id="KW-0862">Zinc</keyword>
<reference evidence="7 8" key="1">
    <citation type="journal article" date="2018" name="Front. Microbiol.">
        <title>Genomic and genetic insights into a cosmopolitan fungus, Paecilomyces variotii (Eurotiales).</title>
        <authorList>
            <person name="Urquhart A.S."/>
            <person name="Mondo S.J."/>
            <person name="Makela M.R."/>
            <person name="Hane J.K."/>
            <person name="Wiebenga A."/>
            <person name="He G."/>
            <person name="Mihaltcheva S."/>
            <person name="Pangilinan J."/>
            <person name="Lipzen A."/>
            <person name="Barry K."/>
            <person name="de Vries R.P."/>
            <person name="Grigoriev I.V."/>
            <person name="Idnurm A."/>
        </authorList>
    </citation>
    <scope>NUCLEOTIDE SEQUENCE [LARGE SCALE GENOMIC DNA]</scope>
    <source>
        <strain evidence="7 8">CBS 101075</strain>
    </source>
</reference>
<evidence type="ECO:0000256" key="2">
    <source>
        <dbReference type="ARBA" id="ARBA00022771"/>
    </source>
</evidence>
<feature type="compositionally biased region" description="Basic residues" evidence="5">
    <location>
        <begin position="458"/>
        <end position="470"/>
    </location>
</feature>
<dbReference type="STRING" id="264951.A0A443I2J7"/>
<evidence type="ECO:0000313" key="7">
    <source>
        <dbReference type="EMBL" id="RWQ98290.1"/>
    </source>
</evidence>
<dbReference type="GO" id="GO:0008270">
    <property type="term" value="F:zinc ion binding"/>
    <property type="evidence" value="ECO:0007669"/>
    <property type="project" value="UniProtKB-KW"/>
</dbReference>
<feature type="compositionally biased region" description="Polar residues" evidence="5">
    <location>
        <begin position="8"/>
        <end position="23"/>
    </location>
</feature>
<feature type="region of interest" description="Disordered" evidence="5">
    <location>
        <begin position="280"/>
        <end position="476"/>
    </location>
</feature>
<gene>
    <name evidence="7" type="ORF">C8Q69DRAFT_165770</name>
</gene>
<dbReference type="GO" id="GO:0043161">
    <property type="term" value="P:proteasome-mediated ubiquitin-dependent protein catabolic process"/>
    <property type="evidence" value="ECO:0007669"/>
    <property type="project" value="TreeGrafter"/>
</dbReference>
<feature type="compositionally biased region" description="Polar residues" evidence="5">
    <location>
        <begin position="431"/>
        <end position="442"/>
    </location>
</feature>
<name>A0A443I2J7_BYSSP</name>
<feature type="region of interest" description="Disordered" evidence="5">
    <location>
        <begin position="1"/>
        <end position="23"/>
    </location>
</feature>
<dbReference type="GeneID" id="39594997"/>